<gene>
    <name evidence="2" type="primary">A04g507710.1_BraROA</name>
    <name evidence="2" type="ORF">IGI04_016664</name>
</gene>
<sequence length="234" mass="27172">VIDTSDDTSFLFPSTTPLPKSYCFRFVFSSEPLFDPASASVISSTSVPDDNSDLNHEVFPGMETVSSISLKAHQSSSDCSNLARSSSPSFPYHVFREWVLCQEIVDLIRFIFGGFICLWICKVGNFMIWAIYRYVRRNHYRPLHLLRKKASPTPWFSQIPLFSTRYTETNLEEQWRLPRYHFPNRSPCIAVEPLSHASPFWEDMKVKKDCEFKDMTCRFWMITSPSPKHIQTTS</sequence>
<keyword evidence="1" id="KW-0472">Membrane</keyword>
<keyword evidence="1" id="KW-0812">Transmembrane</keyword>
<keyword evidence="1" id="KW-1133">Transmembrane helix</keyword>
<feature type="non-terminal residue" evidence="2">
    <location>
        <position position="1"/>
    </location>
</feature>
<evidence type="ECO:0000256" key="1">
    <source>
        <dbReference type="SAM" id="Phobius"/>
    </source>
</evidence>
<dbReference type="Proteomes" id="UP000823674">
    <property type="component" value="Chromosome A04"/>
</dbReference>
<feature type="transmembrane region" description="Helical" evidence="1">
    <location>
        <begin position="110"/>
        <end position="132"/>
    </location>
</feature>
<comment type="caution">
    <text evidence="2">The sequence shown here is derived from an EMBL/GenBank/DDBJ whole genome shotgun (WGS) entry which is preliminary data.</text>
</comment>
<keyword evidence="3" id="KW-1185">Reference proteome</keyword>
<name>A0ABQ7MTM6_BRACM</name>
<protein>
    <submittedName>
        <fullName evidence="2">Uncharacterized protein</fullName>
    </submittedName>
</protein>
<evidence type="ECO:0000313" key="2">
    <source>
        <dbReference type="EMBL" id="KAG5402057.1"/>
    </source>
</evidence>
<proteinExistence type="predicted"/>
<dbReference type="EMBL" id="JADBGQ010000004">
    <property type="protein sequence ID" value="KAG5402057.1"/>
    <property type="molecule type" value="Genomic_DNA"/>
</dbReference>
<evidence type="ECO:0000313" key="3">
    <source>
        <dbReference type="Proteomes" id="UP000823674"/>
    </source>
</evidence>
<reference evidence="2 3" key="1">
    <citation type="submission" date="2021-03" db="EMBL/GenBank/DDBJ databases">
        <authorList>
            <person name="King G.J."/>
            <person name="Bancroft I."/>
            <person name="Baten A."/>
            <person name="Bloomfield J."/>
            <person name="Borpatragohain P."/>
            <person name="He Z."/>
            <person name="Irish N."/>
            <person name="Irwin J."/>
            <person name="Liu K."/>
            <person name="Mauleon R.P."/>
            <person name="Moore J."/>
            <person name="Morris R."/>
            <person name="Ostergaard L."/>
            <person name="Wang B."/>
            <person name="Wells R."/>
        </authorList>
    </citation>
    <scope>NUCLEOTIDE SEQUENCE [LARGE SCALE GENOMIC DNA]</scope>
    <source>
        <strain evidence="2">R-o-18</strain>
        <tissue evidence="2">Leaf</tissue>
    </source>
</reference>
<accession>A0ABQ7MTM6</accession>
<organism evidence="2 3">
    <name type="scientific">Brassica rapa subsp. trilocularis</name>
    <dbReference type="NCBI Taxonomy" id="1813537"/>
    <lineage>
        <taxon>Eukaryota</taxon>
        <taxon>Viridiplantae</taxon>
        <taxon>Streptophyta</taxon>
        <taxon>Embryophyta</taxon>
        <taxon>Tracheophyta</taxon>
        <taxon>Spermatophyta</taxon>
        <taxon>Magnoliopsida</taxon>
        <taxon>eudicotyledons</taxon>
        <taxon>Gunneridae</taxon>
        <taxon>Pentapetalae</taxon>
        <taxon>rosids</taxon>
        <taxon>malvids</taxon>
        <taxon>Brassicales</taxon>
        <taxon>Brassicaceae</taxon>
        <taxon>Brassiceae</taxon>
        <taxon>Brassica</taxon>
    </lineage>
</organism>